<dbReference type="Proteomes" id="UP001210169">
    <property type="component" value="Chromosome"/>
</dbReference>
<keyword evidence="3" id="KW-1185">Reference proteome</keyword>
<dbReference type="EMBL" id="CP114203">
    <property type="protein sequence ID" value="WAU05136.1"/>
    <property type="molecule type" value="Genomic_DNA"/>
</dbReference>
<evidence type="ECO:0000313" key="3">
    <source>
        <dbReference type="Proteomes" id="UP001210169"/>
    </source>
</evidence>
<evidence type="ECO:0008006" key="4">
    <source>
        <dbReference type="Google" id="ProtNLM"/>
    </source>
</evidence>
<gene>
    <name evidence="2" type="ORF">STRNI_003471</name>
</gene>
<organism evidence="2 3">
    <name type="scientific">Streptomyces nigrescens</name>
    <dbReference type="NCBI Taxonomy" id="1920"/>
    <lineage>
        <taxon>Bacteria</taxon>
        <taxon>Bacillati</taxon>
        <taxon>Actinomycetota</taxon>
        <taxon>Actinomycetes</taxon>
        <taxon>Kitasatosporales</taxon>
        <taxon>Streptomycetaceae</taxon>
        <taxon>Streptomyces</taxon>
    </lineage>
</organism>
<accession>A0ABY7J5V5</accession>
<name>A0ABY7J5V5_STRNI</name>
<sequence>MPYTLEATSMTNPPKPRLLPWTSPDDKPCYLFTDREGGYVARYADDVEALQLGMAIGLLEHAGDLIGDPAADARQLRYLSAQLSAALRDAVRVAESRGERLRGGETPPDQRL</sequence>
<feature type="compositionally biased region" description="Polar residues" evidence="1">
    <location>
        <begin position="1"/>
        <end position="12"/>
    </location>
</feature>
<protein>
    <recommendedName>
        <fullName evidence="4">DUF1876 domain-containing protein</fullName>
    </recommendedName>
</protein>
<proteinExistence type="predicted"/>
<evidence type="ECO:0000256" key="1">
    <source>
        <dbReference type="SAM" id="MobiDB-lite"/>
    </source>
</evidence>
<feature type="region of interest" description="Disordered" evidence="1">
    <location>
        <begin position="1"/>
        <end position="21"/>
    </location>
</feature>
<dbReference type="GeneID" id="301332640"/>
<reference evidence="2 3" key="1">
    <citation type="submission" date="2022-12" db="EMBL/GenBank/DDBJ databases">
        <authorList>
            <person name="Ruckert C."/>
            <person name="Busche T."/>
            <person name="Kalinowski J."/>
            <person name="Wittmann C."/>
        </authorList>
    </citation>
    <scope>NUCLEOTIDE SEQUENCE [LARGE SCALE GENOMIC DNA]</scope>
    <source>
        <strain evidence="2 3">DSM 40276</strain>
    </source>
</reference>
<dbReference type="RefSeq" id="WP_277411555.1">
    <property type="nucleotide sequence ID" value="NZ_CP114203.1"/>
</dbReference>
<evidence type="ECO:0000313" key="2">
    <source>
        <dbReference type="EMBL" id="WAU05136.1"/>
    </source>
</evidence>